<dbReference type="RefSeq" id="XP_003661512.1">
    <property type="nucleotide sequence ID" value="XM_003661464.1"/>
</dbReference>
<dbReference type="STRING" id="573729.G2Q8S2"/>
<accession>G2Q8S2</accession>
<dbReference type="Pfam" id="PF09362">
    <property type="entry name" value="DUF1996"/>
    <property type="match status" value="1"/>
</dbReference>
<dbReference type="eggNOG" id="ENOG502QW32">
    <property type="taxonomic scope" value="Eukaryota"/>
</dbReference>
<dbReference type="InterPro" id="IPR018535">
    <property type="entry name" value="DUF1996"/>
</dbReference>
<dbReference type="PANTHER" id="PTHR43662:SF7">
    <property type="entry name" value="DUF1996 DOMAIN-CONTAINING PROTEIN"/>
    <property type="match status" value="1"/>
</dbReference>
<dbReference type="EMBL" id="CP003003">
    <property type="protein sequence ID" value="AEO56267.1"/>
    <property type="molecule type" value="Genomic_DNA"/>
</dbReference>
<name>G2Q8S2_THET4</name>
<sequence length="488" mass="53304">MRTDTSLAILASVSGAAAFWRMECRGRVALARLDPLIDPGVPSKHAHAIHGSSGFGASATYEDLRNADCTSCAVVEDMSAYWAPAVYFRHANGSYQEVLQDGGMLAYYFLNPDLKDPSKGIKAFPNNFRMVAGDTNRRNYSVGGLDVKMPDPPKSNWASLGQTSQADLAQRAIGFNCLNYATEPEPSLYRHYLPDKQFLDEKCKDGVRFELSFPSCWNGKDISSPDQKSHVAYPDTVLNGNCPEGFDVKLPGLFFETIWRTQDFVGIPGEFVISNGDVQGFGYHGDFISGWDEDHLQAAVDQCTATSGKISDCPLFTILSEQEQKECRMPTPPMIASEKLSGLIGDTLPGNVAIAYGPEPANHNKPLPDPLPALSSVVDNILPGGVFQEKQTSISTSEEPTSTPTTTPTTTVTPTPSEPPVPEGYEAVRTDYVTNGNVVSKIVVIETVETVMLETATVTVTATRTAEIERREVHLHQHLHHRHHHGLH</sequence>
<reference evidence="3 4" key="1">
    <citation type="journal article" date="2011" name="Nat. Biotechnol.">
        <title>Comparative genomic analysis of the thermophilic biomass-degrading fungi Myceliophthora thermophila and Thielavia terrestris.</title>
        <authorList>
            <person name="Berka R.M."/>
            <person name="Grigoriev I.V."/>
            <person name="Otillar R."/>
            <person name="Salamov A."/>
            <person name="Grimwood J."/>
            <person name="Reid I."/>
            <person name="Ishmael N."/>
            <person name="John T."/>
            <person name="Darmond C."/>
            <person name="Moisan M.-C."/>
            <person name="Henrissat B."/>
            <person name="Coutinho P.M."/>
            <person name="Lombard V."/>
            <person name="Natvig D.O."/>
            <person name="Lindquist E."/>
            <person name="Schmutz J."/>
            <person name="Lucas S."/>
            <person name="Harris P."/>
            <person name="Powlowski J."/>
            <person name="Bellemare A."/>
            <person name="Taylor D."/>
            <person name="Butler G."/>
            <person name="de Vries R.P."/>
            <person name="Allijn I.E."/>
            <person name="van den Brink J."/>
            <person name="Ushinsky S."/>
            <person name="Storms R."/>
            <person name="Powell A.J."/>
            <person name="Paulsen I.T."/>
            <person name="Elbourne L.D.H."/>
            <person name="Baker S.E."/>
            <person name="Magnuson J."/>
            <person name="LaBoissiere S."/>
            <person name="Clutterbuck A.J."/>
            <person name="Martinez D."/>
            <person name="Wogulis M."/>
            <person name="de Leon A.L."/>
            <person name="Rey M.W."/>
            <person name="Tsang A."/>
        </authorList>
    </citation>
    <scope>NUCLEOTIDE SEQUENCE [LARGE SCALE GENOMIC DNA]</scope>
    <source>
        <strain evidence="4">ATCC 42464 / BCRC 31852 / DSM 1799</strain>
    </source>
</reference>
<dbReference type="GeneID" id="11510317"/>
<dbReference type="InParanoid" id="G2Q8S2"/>
<evidence type="ECO:0000256" key="1">
    <source>
        <dbReference type="SAM" id="MobiDB-lite"/>
    </source>
</evidence>
<evidence type="ECO:0000259" key="2">
    <source>
        <dbReference type="Pfam" id="PF09362"/>
    </source>
</evidence>
<protein>
    <recommendedName>
        <fullName evidence="2">DUF1996 domain-containing protein</fullName>
    </recommendedName>
</protein>
<feature type="compositionally biased region" description="Low complexity" evidence="1">
    <location>
        <begin position="395"/>
        <end position="415"/>
    </location>
</feature>
<dbReference type="Proteomes" id="UP000007322">
    <property type="component" value="Chromosome 2"/>
</dbReference>
<feature type="region of interest" description="Disordered" evidence="1">
    <location>
        <begin position="390"/>
        <end position="423"/>
    </location>
</feature>
<evidence type="ECO:0000313" key="3">
    <source>
        <dbReference type="EMBL" id="AEO56267.1"/>
    </source>
</evidence>
<dbReference type="PANTHER" id="PTHR43662">
    <property type="match status" value="1"/>
</dbReference>
<dbReference type="VEuPathDB" id="FungiDB:MYCTH_2300999"/>
<gene>
    <name evidence="3" type="ORF">MYCTH_2300999</name>
</gene>
<organism evidence="3 4">
    <name type="scientific">Thermothelomyces thermophilus (strain ATCC 42464 / BCRC 31852 / DSM 1799)</name>
    <name type="common">Sporotrichum thermophile</name>
    <dbReference type="NCBI Taxonomy" id="573729"/>
    <lineage>
        <taxon>Eukaryota</taxon>
        <taxon>Fungi</taxon>
        <taxon>Dikarya</taxon>
        <taxon>Ascomycota</taxon>
        <taxon>Pezizomycotina</taxon>
        <taxon>Sordariomycetes</taxon>
        <taxon>Sordariomycetidae</taxon>
        <taxon>Sordariales</taxon>
        <taxon>Chaetomiaceae</taxon>
        <taxon>Thermothelomyces</taxon>
    </lineage>
</organism>
<evidence type="ECO:0000313" key="4">
    <source>
        <dbReference type="Proteomes" id="UP000007322"/>
    </source>
</evidence>
<dbReference type="HOGENOM" id="CLU_014722_1_1_1"/>
<dbReference type="OrthoDB" id="74764at2759"/>
<keyword evidence="4" id="KW-1185">Reference proteome</keyword>
<proteinExistence type="predicted"/>
<dbReference type="AlphaFoldDB" id="G2Q8S2"/>
<feature type="domain" description="DUF1996" evidence="2">
    <location>
        <begin position="34"/>
        <end position="291"/>
    </location>
</feature>
<dbReference type="KEGG" id="mtm:MYCTH_2300999"/>
<dbReference type="OMA" id="ANCKDGI"/>